<dbReference type="GO" id="GO:0033567">
    <property type="term" value="P:DNA replication, Okazaki fragment processing"/>
    <property type="evidence" value="ECO:0007669"/>
    <property type="project" value="InterPro"/>
</dbReference>
<dbReference type="PANTHER" id="PTHR42646">
    <property type="entry name" value="FLAP ENDONUCLEASE XNI"/>
    <property type="match status" value="1"/>
</dbReference>
<keyword evidence="4" id="KW-0238">DNA-binding</keyword>
<dbReference type="SUPFAM" id="SSF88723">
    <property type="entry name" value="PIN domain-like"/>
    <property type="match status" value="1"/>
</dbReference>
<evidence type="ECO:0000256" key="6">
    <source>
        <dbReference type="ARBA" id="ARBA00050026"/>
    </source>
</evidence>
<evidence type="ECO:0000256" key="4">
    <source>
        <dbReference type="ARBA" id="ARBA00023125"/>
    </source>
</evidence>
<dbReference type="SMART" id="SM00279">
    <property type="entry name" value="HhH2"/>
    <property type="match status" value="1"/>
</dbReference>
<dbReference type="Pfam" id="PF01367">
    <property type="entry name" value="5_3_exonuc"/>
    <property type="match status" value="1"/>
</dbReference>
<dbReference type="SMART" id="SM00475">
    <property type="entry name" value="53EXOc"/>
    <property type="match status" value="1"/>
</dbReference>
<dbReference type="AlphaFoldDB" id="A0A6J4HM50"/>
<proteinExistence type="predicted"/>
<keyword evidence="3 8" id="KW-0269">Exonuclease</keyword>
<dbReference type="InterPro" id="IPR029060">
    <property type="entry name" value="PIN-like_dom_sf"/>
</dbReference>
<evidence type="ECO:0000313" key="8">
    <source>
        <dbReference type="EMBL" id="CAA9226402.1"/>
    </source>
</evidence>
<gene>
    <name evidence="8" type="ORF">AVDCRST_MAG50-850</name>
</gene>
<dbReference type="InterPro" id="IPR036279">
    <property type="entry name" value="5-3_exonuclease_C_sf"/>
</dbReference>
<dbReference type="GO" id="GO:0008409">
    <property type="term" value="F:5'-3' exonuclease activity"/>
    <property type="evidence" value="ECO:0007669"/>
    <property type="project" value="InterPro"/>
</dbReference>
<dbReference type="GO" id="GO:0003677">
    <property type="term" value="F:DNA binding"/>
    <property type="evidence" value="ECO:0007669"/>
    <property type="project" value="UniProtKB-KW"/>
</dbReference>
<dbReference type="PANTHER" id="PTHR42646:SF2">
    <property type="entry name" value="5'-3' EXONUCLEASE FAMILY PROTEIN"/>
    <property type="match status" value="1"/>
</dbReference>
<keyword evidence="1" id="KW-0540">Nuclease</keyword>
<keyword evidence="2" id="KW-0378">Hydrolase</keyword>
<dbReference type="GO" id="GO:0017108">
    <property type="term" value="F:5'-flap endonuclease activity"/>
    <property type="evidence" value="ECO:0007669"/>
    <property type="project" value="InterPro"/>
</dbReference>
<evidence type="ECO:0000256" key="2">
    <source>
        <dbReference type="ARBA" id="ARBA00022801"/>
    </source>
</evidence>
<dbReference type="InterPro" id="IPR020046">
    <property type="entry name" value="5-3_exonucl_a-hlix_arch_N"/>
</dbReference>
<dbReference type="CDD" id="cd09898">
    <property type="entry name" value="H3TH_53EXO"/>
    <property type="match status" value="1"/>
</dbReference>
<dbReference type="InterPro" id="IPR002421">
    <property type="entry name" value="5-3_exonuclease"/>
</dbReference>
<evidence type="ECO:0000256" key="5">
    <source>
        <dbReference type="ARBA" id="ARBA00049957"/>
    </source>
</evidence>
<dbReference type="EMBL" id="CADCTF010000050">
    <property type="protein sequence ID" value="CAA9226402.1"/>
    <property type="molecule type" value="Genomic_DNA"/>
</dbReference>
<dbReference type="SUPFAM" id="SSF47807">
    <property type="entry name" value="5' to 3' exonuclease, C-terminal subdomain"/>
    <property type="match status" value="1"/>
</dbReference>
<sequence length="293" mass="32020">MKAHLIDGTYELFRHHFGVPEEARQPGSNAAARGVLWTVYYLLEEGATHVGVATDQVIESFRNEMWPGYKTGEGIDPVLLAQFPVLEDGLEAMGVKVWAMRELEADDALASAAAVLAERDEVEQIVIMTPDKDLGQCVLDGRIVQYDRRKQAFLDEEAIRVKFGVEPHSIPDYLALVGDSADGFPGLPGWGAKSAAAVLARYHHLEDIPDAPGRWDVTVRGGAKLAATLAANRELALLFRDIATLRIDRSLVPSVDSIRWQGPTDGFAELCERIDANQLAPRAAALAAARRTI</sequence>
<evidence type="ECO:0000256" key="3">
    <source>
        <dbReference type="ARBA" id="ARBA00022839"/>
    </source>
</evidence>
<name>A0A6J4HM50_9ACTN</name>
<evidence type="ECO:0000259" key="7">
    <source>
        <dbReference type="SMART" id="SM00475"/>
    </source>
</evidence>
<accession>A0A6J4HM50</accession>
<feature type="domain" description="5'-3' exonuclease" evidence="7">
    <location>
        <begin position="1"/>
        <end position="261"/>
    </location>
</feature>
<comment type="function">
    <text evidence="5">5'-3' exonuclease acting preferentially on double-stranded DNA.</text>
</comment>
<dbReference type="InterPro" id="IPR020045">
    <property type="entry name" value="DNA_polI_H3TH"/>
</dbReference>
<protein>
    <recommendedName>
        <fullName evidence="6">5'-3' exonuclease</fullName>
    </recommendedName>
</protein>
<dbReference type="Gene3D" id="3.40.50.1010">
    <property type="entry name" value="5'-nuclease"/>
    <property type="match status" value="1"/>
</dbReference>
<dbReference type="Gene3D" id="1.10.150.20">
    <property type="entry name" value="5' to 3' exonuclease, C-terminal subdomain"/>
    <property type="match status" value="1"/>
</dbReference>
<dbReference type="Pfam" id="PF02739">
    <property type="entry name" value="5_3_exonuc_N"/>
    <property type="match status" value="1"/>
</dbReference>
<organism evidence="8">
    <name type="scientific">uncultured Acidimicrobiales bacterium</name>
    <dbReference type="NCBI Taxonomy" id="310071"/>
    <lineage>
        <taxon>Bacteria</taxon>
        <taxon>Bacillati</taxon>
        <taxon>Actinomycetota</taxon>
        <taxon>Acidimicrobiia</taxon>
        <taxon>Acidimicrobiales</taxon>
        <taxon>environmental samples</taxon>
    </lineage>
</organism>
<reference evidence="8" key="1">
    <citation type="submission" date="2020-02" db="EMBL/GenBank/DDBJ databases">
        <authorList>
            <person name="Meier V. D."/>
        </authorList>
    </citation>
    <scope>NUCLEOTIDE SEQUENCE</scope>
    <source>
        <strain evidence="8">AVDCRST_MAG50</strain>
    </source>
</reference>
<dbReference type="InterPro" id="IPR038969">
    <property type="entry name" value="FEN"/>
</dbReference>
<dbReference type="InterPro" id="IPR008918">
    <property type="entry name" value="HhH2"/>
</dbReference>
<evidence type="ECO:0000256" key="1">
    <source>
        <dbReference type="ARBA" id="ARBA00022722"/>
    </source>
</evidence>